<keyword evidence="5 8" id="KW-0378">Hydrolase</keyword>
<accession>A0A2I1PBQ2</accession>
<gene>
    <name evidence="8" type="primary">vapC</name>
    <name evidence="10" type="ORF">CYJ76_04195</name>
</gene>
<evidence type="ECO:0000256" key="1">
    <source>
        <dbReference type="ARBA" id="ARBA00001946"/>
    </source>
</evidence>
<dbReference type="PANTHER" id="PTHR33653:SF1">
    <property type="entry name" value="RIBONUCLEASE VAPC2"/>
    <property type="match status" value="1"/>
</dbReference>
<dbReference type="GO" id="GO:0016787">
    <property type="term" value="F:hydrolase activity"/>
    <property type="evidence" value="ECO:0007669"/>
    <property type="project" value="UniProtKB-KW"/>
</dbReference>
<evidence type="ECO:0000256" key="7">
    <source>
        <dbReference type="ARBA" id="ARBA00038093"/>
    </source>
</evidence>
<dbReference type="Pfam" id="PF01850">
    <property type="entry name" value="PIN"/>
    <property type="match status" value="1"/>
</dbReference>
<keyword evidence="6 8" id="KW-0460">Magnesium</keyword>
<dbReference type="HAMAP" id="MF_00265">
    <property type="entry name" value="VapC_Nob1"/>
    <property type="match status" value="1"/>
</dbReference>
<dbReference type="CDD" id="cd09871">
    <property type="entry name" value="PIN_MtVapC28-VapC30-like"/>
    <property type="match status" value="1"/>
</dbReference>
<dbReference type="InterPro" id="IPR050556">
    <property type="entry name" value="Type_II_TA_system_RNase"/>
</dbReference>
<proteinExistence type="inferred from homology"/>
<feature type="binding site" evidence="8">
    <location>
        <position position="4"/>
    </location>
    <ligand>
        <name>Mg(2+)</name>
        <dbReference type="ChEBI" id="CHEBI:18420"/>
    </ligand>
</feature>
<evidence type="ECO:0000256" key="5">
    <source>
        <dbReference type="ARBA" id="ARBA00022801"/>
    </source>
</evidence>
<name>A0A2I1PBQ2_9MICO</name>
<dbReference type="SUPFAM" id="SSF88723">
    <property type="entry name" value="PIN domain-like"/>
    <property type="match status" value="1"/>
</dbReference>
<dbReference type="Gene3D" id="3.40.50.1010">
    <property type="entry name" value="5'-nuclease"/>
    <property type="match status" value="1"/>
</dbReference>
<keyword evidence="2 8" id="KW-1277">Toxin-antitoxin system</keyword>
<evidence type="ECO:0000256" key="3">
    <source>
        <dbReference type="ARBA" id="ARBA00022722"/>
    </source>
</evidence>
<protein>
    <recommendedName>
        <fullName evidence="8">Ribonuclease VapC</fullName>
        <shortName evidence="8">RNase VapC</shortName>
        <ecNumber evidence="8">3.1.-.-</ecNumber>
    </recommendedName>
    <alternativeName>
        <fullName evidence="8">Toxin VapC</fullName>
    </alternativeName>
</protein>
<dbReference type="GO" id="GO:0004540">
    <property type="term" value="F:RNA nuclease activity"/>
    <property type="evidence" value="ECO:0007669"/>
    <property type="project" value="InterPro"/>
</dbReference>
<keyword evidence="8" id="KW-0800">Toxin</keyword>
<dbReference type="AlphaFoldDB" id="A0A2I1PBQ2"/>
<dbReference type="EMBL" id="PKIZ01000006">
    <property type="protein sequence ID" value="PKZ42054.1"/>
    <property type="molecule type" value="Genomic_DNA"/>
</dbReference>
<keyword evidence="11" id="KW-1185">Reference proteome</keyword>
<dbReference type="GO" id="GO:0090729">
    <property type="term" value="F:toxin activity"/>
    <property type="evidence" value="ECO:0007669"/>
    <property type="project" value="UniProtKB-KW"/>
</dbReference>
<evidence type="ECO:0000256" key="8">
    <source>
        <dbReference type="HAMAP-Rule" id="MF_00265"/>
    </source>
</evidence>
<feature type="domain" description="PIN" evidence="9">
    <location>
        <begin position="1"/>
        <end position="125"/>
    </location>
</feature>
<dbReference type="OrthoDB" id="32625at2"/>
<dbReference type="InterPro" id="IPR022907">
    <property type="entry name" value="VapC_family"/>
</dbReference>
<evidence type="ECO:0000313" key="11">
    <source>
        <dbReference type="Proteomes" id="UP000234206"/>
    </source>
</evidence>
<dbReference type="Proteomes" id="UP000234206">
    <property type="component" value="Unassembled WGS sequence"/>
</dbReference>
<reference evidence="10 11" key="1">
    <citation type="submission" date="2017-12" db="EMBL/GenBank/DDBJ databases">
        <title>Phylogenetic diversity of female urinary microbiome.</title>
        <authorList>
            <person name="Thomas-White K."/>
            <person name="Wolfe A.J."/>
        </authorList>
    </citation>
    <scope>NUCLEOTIDE SEQUENCE [LARGE SCALE GENOMIC DNA]</scope>
    <source>
        <strain evidence="10 11">UMB1298</strain>
    </source>
</reference>
<dbReference type="InterPro" id="IPR002716">
    <property type="entry name" value="PIN_dom"/>
</dbReference>
<organism evidence="10 11">
    <name type="scientific">Kytococcus schroeteri</name>
    <dbReference type="NCBI Taxonomy" id="138300"/>
    <lineage>
        <taxon>Bacteria</taxon>
        <taxon>Bacillati</taxon>
        <taxon>Actinomycetota</taxon>
        <taxon>Actinomycetes</taxon>
        <taxon>Micrococcales</taxon>
        <taxon>Kytococcaceae</taxon>
        <taxon>Kytococcus</taxon>
    </lineage>
</organism>
<evidence type="ECO:0000259" key="9">
    <source>
        <dbReference type="Pfam" id="PF01850"/>
    </source>
</evidence>
<comment type="caution">
    <text evidence="10">The sequence shown here is derived from an EMBL/GenBank/DDBJ whole genome shotgun (WGS) entry which is preliminary data.</text>
</comment>
<evidence type="ECO:0000256" key="6">
    <source>
        <dbReference type="ARBA" id="ARBA00022842"/>
    </source>
</evidence>
<comment type="similarity">
    <text evidence="7 8">Belongs to the PINc/VapC protein family.</text>
</comment>
<comment type="function">
    <text evidence="8">Toxic component of a toxin-antitoxin (TA) system. An RNase.</text>
</comment>
<feature type="binding site" evidence="8">
    <location>
        <position position="100"/>
    </location>
    <ligand>
        <name>Mg(2+)</name>
        <dbReference type="ChEBI" id="CHEBI:18420"/>
    </ligand>
</feature>
<comment type="cofactor">
    <cofactor evidence="1 8">
        <name>Mg(2+)</name>
        <dbReference type="ChEBI" id="CHEBI:18420"/>
    </cofactor>
</comment>
<evidence type="ECO:0000256" key="4">
    <source>
        <dbReference type="ARBA" id="ARBA00022723"/>
    </source>
</evidence>
<dbReference type="EC" id="3.1.-.-" evidence="8"/>
<keyword evidence="4 8" id="KW-0479">Metal-binding</keyword>
<dbReference type="RefSeq" id="WP_070704936.1">
    <property type="nucleotide sequence ID" value="NZ_JBHLVH010000018.1"/>
</dbReference>
<dbReference type="GO" id="GO:0000287">
    <property type="term" value="F:magnesium ion binding"/>
    <property type="evidence" value="ECO:0007669"/>
    <property type="project" value="UniProtKB-UniRule"/>
</dbReference>
<keyword evidence="3 8" id="KW-0540">Nuclease</keyword>
<evidence type="ECO:0000313" key="10">
    <source>
        <dbReference type="EMBL" id="PKZ42054.1"/>
    </source>
</evidence>
<dbReference type="InterPro" id="IPR029060">
    <property type="entry name" value="PIN-like_dom_sf"/>
</dbReference>
<dbReference type="PANTHER" id="PTHR33653">
    <property type="entry name" value="RIBONUCLEASE VAPC2"/>
    <property type="match status" value="1"/>
</dbReference>
<evidence type="ECO:0000256" key="2">
    <source>
        <dbReference type="ARBA" id="ARBA00022649"/>
    </source>
</evidence>
<sequence length="131" mass="14121">MIVDSSAVVAVLQGEEGSEEILRVLTEAPSLAMSTATYVECAVVVDRRGTAATRRRLDELFEVLGIELVPLTVEHARLAREAHRDFGRGSGSAARLNLGDCYTYALAAERGEPLLFVGEDFTHTDLESALG</sequence>